<dbReference type="GO" id="GO:0043565">
    <property type="term" value="F:sequence-specific DNA binding"/>
    <property type="evidence" value="ECO:0007669"/>
    <property type="project" value="InterPro"/>
</dbReference>
<dbReference type="SUPFAM" id="SSF74784">
    <property type="entry name" value="Translin"/>
    <property type="match status" value="1"/>
</dbReference>
<gene>
    <name evidence="1" type="ORF">S12H4_07822</name>
</gene>
<evidence type="ECO:0008006" key="2">
    <source>
        <dbReference type="Google" id="ProtNLM"/>
    </source>
</evidence>
<evidence type="ECO:0000313" key="1">
    <source>
        <dbReference type="EMBL" id="GAI61566.1"/>
    </source>
</evidence>
<reference evidence="1" key="1">
    <citation type="journal article" date="2014" name="Front. Microbiol.">
        <title>High frequency of phylogenetically diverse reductive dehalogenase-homologous genes in deep subseafloor sedimentary metagenomes.</title>
        <authorList>
            <person name="Kawai M."/>
            <person name="Futagami T."/>
            <person name="Toyoda A."/>
            <person name="Takaki Y."/>
            <person name="Nishi S."/>
            <person name="Hori S."/>
            <person name="Arai W."/>
            <person name="Tsubouchi T."/>
            <person name="Morono Y."/>
            <person name="Uchiyama I."/>
            <person name="Ito T."/>
            <person name="Fujiyama A."/>
            <person name="Inagaki F."/>
            <person name="Takami H."/>
        </authorList>
    </citation>
    <scope>NUCLEOTIDE SEQUENCE</scope>
    <source>
        <strain evidence="1">Expedition CK06-06</strain>
    </source>
</reference>
<sequence length="213" mass="23933">MGKLTENLDSIVEGVRQVFLAKDSAREKALPLCRDAIRQCSLAIRAVHRQEFDQAEELLQLARKLLNRAEQAVSAYGEFSNSGFIRDAQKEFAEGSIILALVTGERLPEPDGLGVDVSAYLNGMGEAVGEMRRYLLDSMRQGDLSRCEEMLLAMDDIYSVLVTMDFPDAITGGLRRTTDMVRGVLERTRSDLTLVMRQKDLENKLEKFENNIK</sequence>
<proteinExistence type="predicted"/>
<protein>
    <recommendedName>
        <fullName evidence="2">Haloacid dehalogenase</fullName>
    </recommendedName>
</protein>
<dbReference type="EMBL" id="BARW01002939">
    <property type="protein sequence ID" value="GAI61566.1"/>
    <property type="molecule type" value="Genomic_DNA"/>
</dbReference>
<dbReference type="Gene3D" id="1.20.58.2140">
    <property type="match status" value="1"/>
</dbReference>
<dbReference type="NCBIfam" id="NF011160">
    <property type="entry name" value="PRK14562.1-5"/>
    <property type="match status" value="1"/>
</dbReference>
<dbReference type="InterPro" id="IPR036081">
    <property type="entry name" value="Translin_sf"/>
</dbReference>
<comment type="caution">
    <text evidence="1">The sequence shown here is derived from an EMBL/GenBank/DDBJ whole genome shotgun (WGS) entry which is preliminary data.</text>
</comment>
<dbReference type="AlphaFoldDB" id="X1R3C3"/>
<organism evidence="1">
    <name type="scientific">marine sediment metagenome</name>
    <dbReference type="NCBI Taxonomy" id="412755"/>
    <lineage>
        <taxon>unclassified sequences</taxon>
        <taxon>metagenomes</taxon>
        <taxon>ecological metagenomes</taxon>
    </lineage>
</organism>
<dbReference type="CDD" id="cd14820">
    <property type="entry name" value="TRAX"/>
    <property type="match status" value="1"/>
</dbReference>
<name>X1R3C3_9ZZZZ</name>
<accession>X1R3C3</accession>